<reference evidence="1 2" key="1">
    <citation type="submission" date="2023-01" db="EMBL/GenBank/DDBJ databases">
        <title>Trichodesmium-associated heterotrophic epibiont bacteria.</title>
        <authorList>
            <person name="Cleveland C.S."/>
            <person name="Webb E.A."/>
        </authorList>
    </citation>
    <scope>NUCLEOTIDE SEQUENCE [LARGE SCALE GENOMIC DNA]</scope>
    <source>
        <strain evidence="1 2">USCH2</strain>
    </source>
</reference>
<comment type="caution">
    <text evidence="1">The sequence shown here is derived from an EMBL/GenBank/DDBJ whole genome shotgun (WGS) entry which is preliminary data.</text>
</comment>
<dbReference type="Proteomes" id="UP001377972">
    <property type="component" value="Unassembled WGS sequence"/>
</dbReference>
<dbReference type="PROSITE" id="PS51257">
    <property type="entry name" value="PROKAR_LIPOPROTEIN"/>
    <property type="match status" value="1"/>
</dbReference>
<protein>
    <recommendedName>
        <fullName evidence="3">Lipoprotein</fullName>
    </recommendedName>
</protein>
<gene>
    <name evidence="1" type="ORF">PQI24_21520</name>
</gene>
<proteinExistence type="predicted"/>
<dbReference type="EMBL" id="JAQPZS010000041">
    <property type="protein sequence ID" value="MEJ6498608.1"/>
    <property type="molecule type" value="Genomic_DNA"/>
</dbReference>
<accession>A0ABU8SZX6</accession>
<evidence type="ECO:0008006" key="3">
    <source>
        <dbReference type="Google" id="ProtNLM"/>
    </source>
</evidence>
<name>A0ABU8SZX6_9GAMM</name>
<sequence length="136" mass="15546">MNFKTMALSLSIFTSFACSQESSLEKVDNIQPIQIIKGQLKNETVTYLRYNTEVQPCITLKLDRMDKQKQLCIFTDQQGNAVDVRTDVVGVDYLTPAFSESSFTVTLDLFSYYLDCQITLINKSVKDPVCKFRDMD</sequence>
<evidence type="ECO:0000313" key="2">
    <source>
        <dbReference type="Proteomes" id="UP001377972"/>
    </source>
</evidence>
<evidence type="ECO:0000313" key="1">
    <source>
        <dbReference type="EMBL" id="MEJ6498608.1"/>
    </source>
</evidence>
<dbReference type="RefSeq" id="WP_199529315.1">
    <property type="nucleotide sequence ID" value="NZ_JAQPZS010000041.1"/>
</dbReference>
<keyword evidence="2" id="KW-1185">Reference proteome</keyword>
<organism evidence="1 2">
    <name type="scientific">Pseudoalteromonas lipolytica</name>
    <dbReference type="NCBI Taxonomy" id="570156"/>
    <lineage>
        <taxon>Bacteria</taxon>
        <taxon>Pseudomonadati</taxon>
        <taxon>Pseudomonadota</taxon>
        <taxon>Gammaproteobacteria</taxon>
        <taxon>Alteromonadales</taxon>
        <taxon>Pseudoalteromonadaceae</taxon>
        <taxon>Pseudoalteromonas</taxon>
    </lineage>
</organism>